<name>A0A183SPS7_SCHSO</name>
<dbReference type="PANTHER" id="PTHR33395:SF22">
    <property type="entry name" value="REVERSE TRANSCRIPTASE DOMAIN-CONTAINING PROTEIN"/>
    <property type="match status" value="1"/>
</dbReference>
<dbReference type="InterPro" id="IPR013087">
    <property type="entry name" value="Znf_C2H2_type"/>
</dbReference>
<gene>
    <name evidence="3" type="ORF">SSLN_LOCUS6225</name>
</gene>
<dbReference type="GO" id="GO:0008270">
    <property type="term" value="F:zinc ion binding"/>
    <property type="evidence" value="ECO:0007669"/>
    <property type="project" value="UniProtKB-KW"/>
</dbReference>
<dbReference type="PANTHER" id="PTHR33395">
    <property type="entry name" value="TRANSCRIPTASE, PUTATIVE-RELATED-RELATED"/>
    <property type="match status" value="1"/>
</dbReference>
<evidence type="ECO:0000313" key="3">
    <source>
        <dbReference type="EMBL" id="VDL92610.1"/>
    </source>
</evidence>
<feature type="domain" description="C2H2-type" evidence="2">
    <location>
        <begin position="137"/>
        <end position="164"/>
    </location>
</feature>
<proteinExistence type="predicted"/>
<dbReference type="OrthoDB" id="6264139at2759"/>
<sequence>MHFRSRVSTATIPELLFADDCVLNATKEGDMQRSMYIFAAACGKFRLRINTKKAVVRSHPPPNTTYNEAHINRWGLGPKLSNTAEIATSNSFTVLAHSLIEWDYTVTCASMLPSAPAIRTATATHTTTNDNSSAPDFSCPHCTRNFTSRIDLVVHLRIYRTEADRRVFEEDRLNHANVIYSYIRQSTEKEDPIPLLRTVEGAEILGDKKKTEHISWFFQYVMTTEPKFSPPNCEDEVMSTMEAVSFTEEIIQEELPNLKESTSPGPNATPVKLLKERASEMTKPLALLFQASFATGFLPSD</sequence>
<dbReference type="AlphaFoldDB" id="A0A183SPS7"/>
<accession>A0A183SPS7</accession>
<organism evidence="5">
    <name type="scientific">Schistocephalus solidus</name>
    <name type="common">Tapeworm</name>
    <dbReference type="NCBI Taxonomy" id="70667"/>
    <lineage>
        <taxon>Eukaryota</taxon>
        <taxon>Metazoa</taxon>
        <taxon>Spiralia</taxon>
        <taxon>Lophotrochozoa</taxon>
        <taxon>Platyhelminthes</taxon>
        <taxon>Cestoda</taxon>
        <taxon>Eucestoda</taxon>
        <taxon>Diphyllobothriidea</taxon>
        <taxon>Diphyllobothriidae</taxon>
        <taxon>Schistocephalus</taxon>
    </lineage>
</organism>
<keyword evidence="1" id="KW-0862">Zinc</keyword>
<dbReference type="Proteomes" id="UP000275846">
    <property type="component" value="Unassembled WGS sequence"/>
</dbReference>
<evidence type="ECO:0000256" key="1">
    <source>
        <dbReference type="PROSITE-ProRule" id="PRU00042"/>
    </source>
</evidence>
<evidence type="ECO:0000313" key="4">
    <source>
        <dbReference type="Proteomes" id="UP000275846"/>
    </source>
</evidence>
<reference evidence="5" key="1">
    <citation type="submission" date="2016-06" db="UniProtKB">
        <authorList>
            <consortium name="WormBaseParasite"/>
        </authorList>
    </citation>
    <scope>IDENTIFICATION</scope>
</reference>
<reference evidence="3 4" key="2">
    <citation type="submission" date="2018-11" db="EMBL/GenBank/DDBJ databases">
        <authorList>
            <consortium name="Pathogen Informatics"/>
        </authorList>
    </citation>
    <scope>NUCLEOTIDE SEQUENCE [LARGE SCALE GENOMIC DNA]</scope>
    <source>
        <strain evidence="3 4">NST_G2</strain>
    </source>
</reference>
<evidence type="ECO:0000259" key="2">
    <source>
        <dbReference type="PROSITE" id="PS50157"/>
    </source>
</evidence>
<keyword evidence="1" id="KW-0863">Zinc-finger</keyword>
<keyword evidence="4" id="KW-1185">Reference proteome</keyword>
<protein>
    <submittedName>
        <fullName evidence="5">C2H2-type domain-containing protein</fullName>
    </submittedName>
</protein>
<dbReference type="EMBL" id="UYSU01033598">
    <property type="protein sequence ID" value="VDL92610.1"/>
    <property type="molecule type" value="Genomic_DNA"/>
</dbReference>
<keyword evidence="1" id="KW-0479">Metal-binding</keyword>
<dbReference type="WBParaSite" id="SSLN_0000642201-mRNA-1">
    <property type="protein sequence ID" value="SSLN_0000642201-mRNA-1"/>
    <property type="gene ID" value="SSLN_0000642201"/>
</dbReference>
<dbReference type="PROSITE" id="PS50157">
    <property type="entry name" value="ZINC_FINGER_C2H2_2"/>
    <property type="match status" value="1"/>
</dbReference>
<evidence type="ECO:0000313" key="5">
    <source>
        <dbReference type="WBParaSite" id="SSLN_0000642201-mRNA-1"/>
    </source>
</evidence>